<dbReference type="EMBL" id="CM007384">
    <property type="protein sequence ID" value="ONK73583.1"/>
    <property type="molecule type" value="Genomic_DNA"/>
</dbReference>
<keyword evidence="2" id="KW-1185">Reference proteome</keyword>
<dbReference type="Proteomes" id="UP000243459">
    <property type="component" value="Chromosome 4"/>
</dbReference>
<proteinExistence type="predicted"/>
<accession>A0A5P1F778</accession>
<dbReference type="AlphaFoldDB" id="A0A5P1F778"/>
<sequence length="117" mass="12996">MMSGLRRQREDMMMTRSEVEGGFNLRLEIDGDGVSGSGLVGEGSGRRSSVGALSTEKELAGGRRWSSRVGRCEGWVRATAWTRADLEPGSDLRSWMWLCGDRSEAREAEVAEQEAWR</sequence>
<dbReference type="Gramene" id="ONK73583">
    <property type="protein sequence ID" value="ONK73583"/>
    <property type="gene ID" value="A4U43_C04F33150"/>
</dbReference>
<organism evidence="1 2">
    <name type="scientific">Asparagus officinalis</name>
    <name type="common">Garden asparagus</name>
    <dbReference type="NCBI Taxonomy" id="4686"/>
    <lineage>
        <taxon>Eukaryota</taxon>
        <taxon>Viridiplantae</taxon>
        <taxon>Streptophyta</taxon>
        <taxon>Embryophyta</taxon>
        <taxon>Tracheophyta</taxon>
        <taxon>Spermatophyta</taxon>
        <taxon>Magnoliopsida</taxon>
        <taxon>Liliopsida</taxon>
        <taxon>Asparagales</taxon>
        <taxon>Asparagaceae</taxon>
        <taxon>Asparagoideae</taxon>
        <taxon>Asparagus</taxon>
    </lineage>
</organism>
<reference evidence="2" key="1">
    <citation type="journal article" date="2017" name="Nat. Commun.">
        <title>The asparagus genome sheds light on the origin and evolution of a young Y chromosome.</title>
        <authorList>
            <person name="Harkess A."/>
            <person name="Zhou J."/>
            <person name="Xu C."/>
            <person name="Bowers J.E."/>
            <person name="Van der Hulst R."/>
            <person name="Ayyampalayam S."/>
            <person name="Mercati F."/>
            <person name="Riccardi P."/>
            <person name="McKain M.R."/>
            <person name="Kakrana A."/>
            <person name="Tang H."/>
            <person name="Ray J."/>
            <person name="Groenendijk J."/>
            <person name="Arikit S."/>
            <person name="Mathioni S.M."/>
            <person name="Nakano M."/>
            <person name="Shan H."/>
            <person name="Telgmann-Rauber A."/>
            <person name="Kanno A."/>
            <person name="Yue Z."/>
            <person name="Chen H."/>
            <person name="Li W."/>
            <person name="Chen Y."/>
            <person name="Xu X."/>
            <person name="Zhang Y."/>
            <person name="Luo S."/>
            <person name="Chen H."/>
            <person name="Gao J."/>
            <person name="Mao Z."/>
            <person name="Pires J.C."/>
            <person name="Luo M."/>
            <person name="Kudrna D."/>
            <person name="Wing R.A."/>
            <person name="Meyers B.C."/>
            <person name="Yi K."/>
            <person name="Kong H."/>
            <person name="Lavrijsen P."/>
            <person name="Sunseri F."/>
            <person name="Falavigna A."/>
            <person name="Ye Y."/>
            <person name="Leebens-Mack J.H."/>
            <person name="Chen G."/>
        </authorList>
    </citation>
    <scope>NUCLEOTIDE SEQUENCE [LARGE SCALE GENOMIC DNA]</scope>
    <source>
        <strain evidence="2">cv. DH0086</strain>
    </source>
</reference>
<protein>
    <submittedName>
        <fullName evidence="1">Uncharacterized protein</fullName>
    </submittedName>
</protein>
<gene>
    <name evidence="1" type="ORF">A4U43_C04F33150</name>
</gene>
<evidence type="ECO:0000313" key="1">
    <source>
        <dbReference type="EMBL" id="ONK73583.1"/>
    </source>
</evidence>
<name>A0A5P1F778_ASPOF</name>
<evidence type="ECO:0000313" key="2">
    <source>
        <dbReference type="Proteomes" id="UP000243459"/>
    </source>
</evidence>